<feature type="transmembrane region" description="Helical" evidence="6">
    <location>
        <begin position="195"/>
        <end position="219"/>
    </location>
</feature>
<feature type="transmembrane region" description="Helical" evidence="6">
    <location>
        <begin position="136"/>
        <end position="157"/>
    </location>
</feature>
<evidence type="ECO:0000313" key="7">
    <source>
        <dbReference type="EMBL" id="BBX70897.1"/>
    </source>
</evidence>
<feature type="transmembrane region" description="Helical" evidence="6">
    <location>
        <begin position="97"/>
        <end position="124"/>
    </location>
</feature>
<name>A0A7I7MGN0_9MYCO</name>
<sequence length="443" mass="45625">MADAAGEAVAPATSRRIAALAFPALGVLAAEPLYLLFDLAVVGRLGALSLAGLAIGALVMGVLSSQLTFLSYGTTARAARFYGAGDRTAAVSEGVQATWLALGIGLTIVAAVQLTAVPLVSALAAGGDIAATALPWVRIASLAVPAILVAAAGNGWMRGVQDTMRPLRYVVVGFAVAAVLCPTLVYGWFGAPALGLAGSAVANVFGQWLAAALFFRALFVEQVPIRPRPAVLRAQLVMGRDLVVRTMAFQACFVSAGAVAARFGAAAVAAHQVVLQLWNFLALVLDSLAIAAQSLVGAALGAGQLAHAKSVAWRVTLFSTVAGAVLAATFALGSSVLPAVFTDDRGVLDEIAVPWWFLVAQLPIAGVVFALDGVLLGAGDARFMRTATLVSALVGFLPLIWLSLAFGWGLLGIWSGLSTFMVLRLVFVGWRALSGRWLVPGIR</sequence>
<evidence type="ECO:0000256" key="6">
    <source>
        <dbReference type="SAM" id="Phobius"/>
    </source>
</evidence>
<dbReference type="KEGG" id="mpsc:MPSYJ_43580"/>
<feature type="transmembrane region" description="Helical" evidence="6">
    <location>
        <begin position="353"/>
        <end position="375"/>
    </location>
</feature>
<comment type="subcellular location">
    <subcellularLocation>
        <location evidence="1">Membrane</location>
        <topology evidence="1">Multi-pass membrane protein</topology>
    </subcellularLocation>
</comment>
<dbReference type="InterPro" id="IPR002528">
    <property type="entry name" value="MATE_fam"/>
</dbReference>
<dbReference type="NCBIfam" id="TIGR00797">
    <property type="entry name" value="matE"/>
    <property type="match status" value="1"/>
</dbReference>
<protein>
    <submittedName>
        <fullName evidence="7">MATE family efflux transporter</fullName>
    </submittedName>
</protein>
<dbReference type="Proteomes" id="UP000466514">
    <property type="component" value="Chromosome"/>
</dbReference>
<evidence type="ECO:0000256" key="1">
    <source>
        <dbReference type="ARBA" id="ARBA00004141"/>
    </source>
</evidence>
<feature type="transmembrane region" description="Helical" evidence="6">
    <location>
        <begin position="387"/>
        <end position="407"/>
    </location>
</feature>
<gene>
    <name evidence="7" type="ORF">MPSYJ_43580</name>
</gene>
<dbReference type="PANTHER" id="PTHR42893:SF46">
    <property type="entry name" value="PROTEIN DETOXIFICATION 44, CHLOROPLASTIC"/>
    <property type="match status" value="1"/>
</dbReference>
<dbReference type="InterPro" id="IPR044644">
    <property type="entry name" value="DinF-like"/>
</dbReference>
<proteinExistence type="inferred from homology"/>
<comment type="similarity">
    <text evidence="2">Belongs to the multi antimicrobial extrusion (MATE) (TC 2.A.66.1) family.</text>
</comment>
<feature type="transmembrane region" description="Helical" evidence="6">
    <location>
        <begin position="169"/>
        <end position="189"/>
    </location>
</feature>
<keyword evidence="5 6" id="KW-0472">Membrane</keyword>
<feature type="transmembrane region" description="Helical" evidence="6">
    <location>
        <begin position="315"/>
        <end position="341"/>
    </location>
</feature>
<keyword evidence="3 6" id="KW-0812">Transmembrane</keyword>
<dbReference type="Pfam" id="PF01554">
    <property type="entry name" value="MatE"/>
    <property type="match status" value="2"/>
</dbReference>
<reference evidence="7 8" key="1">
    <citation type="journal article" date="2019" name="Emerg. Microbes Infect.">
        <title>Comprehensive subspecies identification of 175 nontuberculous mycobacteria species based on 7547 genomic profiles.</title>
        <authorList>
            <person name="Matsumoto Y."/>
            <person name="Kinjo T."/>
            <person name="Motooka D."/>
            <person name="Nabeya D."/>
            <person name="Jung N."/>
            <person name="Uechi K."/>
            <person name="Horii T."/>
            <person name="Iida T."/>
            <person name="Fujita J."/>
            <person name="Nakamura S."/>
        </authorList>
    </citation>
    <scope>NUCLEOTIDE SEQUENCE [LARGE SCALE GENOMIC DNA]</scope>
    <source>
        <strain evidence="7 8">JCM 13323</strain>
    </source>
</reference>
<keyword evidence="8" id="KW-1185">Reference proteome</keyword>
<evidence type="ECO:0000256" key="3">
    <source>
        <dbReference type="ARBA" id="ARBA00022692"/>
    </source>
</evidence>
<feature type="transmembrane region" description="Helical" evidence="6">
    <location>
        <begin position="242"/>
        <end position="265"/>
    </location>
</feature>
<organism evidence="7 8">
    <name type="scientific">Mycolicibacterium psychrotolerans</name>
    <dbReference type="NCBI Taxonomy" id="216929"/>
    <lineage>
        <taxon>Bacteria</taxon>
        <taxon>Bacillati</taxon>
        <taxon>Actinomycetota</taxon>
        <taxon>Actinomycetes</taxon>
        <taxon>Mycobacteriales</taxon>
        <taxon>Mycobacteriaceae</taxon>
        <taxon>Mycolicibacterium</taxon>
    </lineage>
</organism>
<dbReference type="AlphaFoldDB" id="A0A7I7MGN0"/>
<dbReference type="PANTHER" id="PTHR42893">
    <property type="entry name" value="PROTEIN DETOXIFICATION 44, CHLOROPLASTIC-RELATED"/>
    <property type="match status" value="1"/>
</dbReference>
<accession>A0A7I7MGN0</accession>
<feature type="transmembrane region" description="Helical" evidence="6">
    <location>
        <begin position="17"/>
        <end position="37"/>
    </location>
</feature>
<dbReference type="RefSeq" id="WP_163724534.1">
    <property type="nucleotide sequence ID" value="NZ_AP022574.1"/>
</dbReference>
<evidence type="ECO:0000256" key="2">
    <source>
        <dbReference type="ARBA" id="ARBA00010199"/>
    </source>
</evidence>
<evidence type="ECO:0000313" key="8">
    <source>
        <dbReference type="Proteomes" id="UP000466514"/>
    </source>
</evidence>
<feature type="transmembrane region" description="Helical" evidence="6">
    <location>
        <begin position="49"/>
        <end position="72"/>
    </location>
</feature>
<evidence type="ECO:0000256" key="5">
    <source>
        <dbReference type="ARBA" id="ARBA00023136"/>
    </source>
</evidence>
<keyword evidence="4 6" id="KW-1133">Transmembrane helix</keyword>
<dbReference type="EMBL" id="AP022574">
    <property type="protein sequence ID" value="BBX70897.1"/>
    <property type="molecule type" value="Genomic_DNA"/>
</dbReference>
<dbReference type="GO" id="GO:0005886">
    <property type="term" value="C:plasma membrane"/>
    <property type="evidence" value="ECO:0007669"/>
    <property type="project" value="TreeGrafter"/>
</dbReference>
<dbReference type="GO" id="GO:0015297">
    <property type="term" value="F:antiporter activity"/>
    <property type="evidence" value="ECO:0007669"/>
    <property type="project" value="InterPro"/>
</dbReference>
<dbReference type="GO" id="GO:0042910">
    <property type="term" value="F:xenobiotic transmembrane transporter activity"/>
    <property type="evidence" value="ECO:0007669"/>
    <property type="project" value="InterPro"/>
</dbReference>
<feature type="transmembrane region" description="Helical" evidence="6">
    <location>
        <begin position="277"/>
        <end position="303"/>
    </location>
</feature>
<evidence type="ECO:0000256" key="4">
    <source>
        <dbReference type="ARBA" id="ARBA00022989"/>
    </source>
</evidence>